<dbReference type="PANTHER" id="PTHR11845:SF13">
    <property type="entry name" value="5'-DEOXYNUCLEOTIDASE HDDC2"/>
    <property type="match status" value="1"/>
</dbReference>
<reference evidence="4 5" key="1">
    <citation type="journal article" date="2024" name="IMA Fungus">
        <title>IMA Genome - F19 : A genome assembly and annotation guide to empower mycologists, including annotated draft genome sequences of Ceratocystis pirilliformis, Diaporthe australafricana, Fusarium ophioides, Paecilomyces lecythidis, and Sporothrix stenoceras.</title>
        <authorList>
            <person name="Aylward J."/>
            <person name="Wilson A.M."/>
            <person name="Visagie C.M."/>
            <person name="Spraker J."/>
            <person name="Barnes I."/>
            <person name="Buitendag C."/>
            <person name="Ceriani C."/>
            <person name="Del Mar Angel L."/>
            <person name="du Plessis D."/>
            <person name="Fuchs T."/>
            <person name="Gasser K."/>
            <person name="Kramer D."/>
            <person name="Li W."/>
            <person name="Munsamy K."/>
            <person name="Piso A."/>
            <person name="Price J.L."/>
            <person name="Sonnekus B."/>
            <person name="Thomas C."/>
            <person name="van der Nest A."/>
            <person name="van Dijk A."/>
            <person name="van Heerden A."/>
            <person name="van Vuuren N."/>
            <person name="Yilmaz N."/>
            <person name="Duong T.A."/>
            <person name="van der Merwe N.A."/>
            <person name="Wingfield M.J."/>
            <person name="Wingfield B.D."/>
        </authorList>
    </citation>
    <scope>NUCLEOTIDE SEQUENCE [LARGE SCALE GENOMIC DNA]</scope>
    <source>
        <strain evidence="4 5">CMW 18167</strain>
    </source>
</reference>
<dbReference type="Gene3D" id="1.10.3210.10">
    <property type="entry name" value="Hypothetical protein af1432"/>
    <property type="match status" value="1"/>
</dbReference>
<evidence type="ECO:0000256" key="2">
    <source>
        <dbReference type="ARBA" id="ARBA00022801"/>
    </source>
</evidence>
<keyword evidence="5" id="KW-1185">Reference proteome</keyword>
<name>A0ABR3Y6C2_9EURO</name>
<feature type="domain" description="HD" evidence="3">
    <location>
        <begin position="38"/>
        <end position="192"/>
    </location>
</feature>
<evidence type="ECO:0000313" key="5">
    <source>
        <dbReference type="Proteomes" id="UP001583193"/>
    </source>
</evidence>
<keyword evidence="2" id="KW-0378">Hydrolase</keyword>
<dbReference type="SUPFAM" id="SSF109604">
    <property type="entry name" value="HD-domain/PDEase-like"/>
    <property type="match status" value="1"/>
</dbReference>
<dbReference type="Pfam" id="PF13023">
    <property type="entry name" value="HD_3"/>
    <property type="match status" value="1"/>
</dbReference>
<organism evidence="4 5">
    <name type="scientific">Paecilomyces lecythidis</name>
    <dbReference type="NCBI Taxonomy" id="3004212"/>
    <lineage>
        <taxon>Eukaryota</taxon>
        <taxon>Fungi</taxon>
        <taxon>Dikarya</taxon>
        <taxon>Ascomycota</taxon>
        <taxon>Pezizomycotina</taxon>
        <taxon>Eurotiomycetes</taxon>
        <taxon>Eurotiomycetidae</taxon>
        <taxon>Eurotiales</taxon>
        <taxon>Thermoascaceae</taxon>
        <taxon>Paecilomyces</taxon>
    </lineage>
</organism>
<gene>
    <name evidence="4" type="ORF">Plec18167_002581</name>
</gene>
<protein>
    <recommendedName>
        <fullName evidence="3">HD domain-containing protein</fullName>
    </recommendedName>
</protein>
<evidence type="ECO:0000256" key="1">
    <source>
        <dbReference type="ARBA" id="ARBA00022723"/>
    </source>
</evidence>
<dbReference type="InterPro" id="IPR039356">
    <property type="entry name" value="YfbR/HDDC2"/>
</dbReference>
<evidence type="ECO:0000259" key="3">
    <source>
        <dbReference type="Pfam" id="PF13023"/>
    </source>
</evidence>
<dbReference type="InterPro" id="IPR006674">
    <property type="entry name" value="HD_domain"/>
</dbReference>
<dbReference type="EMBL" id="JAVDPF010000005">
    <property type="protein sequence ID" value="KAL1883574.1"/>
    <property type="molecule type" value="Genomic_DNA"/>
</dbReference>
<dbReference type="Proteomes" id="UP001583193">
    <property type="component" value="Unassembled WGS sequence"/>
</dbReference>
<keyword evidence="1" id="KW-0479">Metal-binding</keyword>
<sequence length="221" mass="25404">MGDIGQDEFDWTPAKVLSSIDHPPPERCTTPVPFLHLLERLKTTKREGWRQVGIKTGESIADHMYRMAVMIMVTPPSLSCKLDISRCIRMALVHDMAECLVGDITPLNTEITKGEKGRRESSVMDHIKSNLLQEIPGGEEIGNEIVSLFQEYENNVTSEAHFVHEIDKMEMVLQVFEYERRFGRDLSEFYHVVTALRLPESKQWVKAILEERLQIKNDLLP</sequence>
<proteinExistence type="predicted"/>
<dbReference type="PANTHER" id="PTHR11845">
    <property type="entry name" value="5'-DEOXYNUCLEOTIDASE HDDC2"/>
    <property type="match status" value="1"/>
</dbReference>
<comment type="caution">
    <text evidence="4">The sequence shown here is derived from an EMBL/GenBank/DDBJ whole genome shotgun (WGS) entry which is preliminary data.</text>
</comment>
<accession>A0ABR3Y6C2</accession>
<evidence type="ECO:0000313" key="4">
    <source>
        <dbReference type="EMBL" id="KAL1883574.1"/>
    </source>
</evidence>